<dbReference type="GO" id="GO:0061630">
    <property type="term" value="F:ubiquitin protein ligase activity"/>
    <property type="evidence" value="ECO:0000318"/>
    <property type="project" value="GO_Central"/>
</dbReference>
<evidence type="ECO:0000256" key="2">
    <source>
        <dbReference type="ARBA" id="ARBA00001947"/>
    </source>
</evidence>
<feature type="domain" description="RING-type" evidence="10">
    <location>
        <begin position="196"/>
        <end position="411"/>
    </location>
</feature>
<sequence length="419" mass="48560">MFESEWKRMQKNLKRLMQDQLFRRHILENEWERTDVNLKKRVGLYPVASDEQKGDYKVYCKGLVSVKKSCAGVGVAIFDARDRCVFELRKGFSVNGLNDDDVIELRGLVESVYAAVMFGLQRVYIYCHSESVYRYLTGKERPTNNMTLTFVDALIFIQRKVGYRGPFLMQQSSVKVAYKLAKTAMASQATKFAEKVLEQCAICLEYKSKGSMFSHNNRSHKYCYSCMNKHVESKLLQGQLPECPHKSCKFKLEIESCKKFLNKRLHDIMSSRIKEASIPPTERVYCPFPKCSFLMSKTDLQNAASTSSHETWKRKCSKCRGRFCMNCKVPWHDKTKCSDYIKNFANQFVNEVELKSLAARNRWRQCIKCMQMIELAAGCHHISCRCGYEFCYRCGGAWINKTATCSCPLWDLGYILYAE</sequence>
<dbReference type="EMBL" id="CM007902">
    <property type="protein sequence ID" value="OTG01388.1"/>
    <property type="molecule type" value="Genomic_DNA"/>
</dbReference>
<dbReference type="EC" id="2.3.2.31" evidence="3"/>
<dbReference type="InterPro" id="IPR031127">
    <property type="entry name" value="E3_UB_ligase_RBR"/>
</dbReference>
<keyword evidence="7" id="KW-0863">Zinc-finger</keyword>
<comment type="cofactor">
    <cofactor evidence="2">
        <name>Zn(2+)</name>
        <dbReference type="ChEBI" id="CHEBI:29105"/>
    </cofactor>
</comment>
<name>A0A251SRB6_HELAN</name>
<dbReference type="GO" id="GO:0004523">
    <property type="term" value="F:RNA-DNA hybrid ribonuclease activity"/>
    <property type="evidence" value="ECO:0007669"/>
    <property type="project" value="InterPro"/>
</dbReference>
<dbReference type="CDD" id="cd22582">
    <property type="entry name" value="BRcat_RBR_unk"/>
    <property type="match status" value="1"/>
</dbReference>
<dbReference type="UniPathway" id="UPA00143"/>
<evidence type="ECO:0000256" key="6">
    <source>
        <dbReference type="ARBA" id="ARBA00022737"/>
    </source>
</evidence>
<dbReference type="GO" id="GO:0016567">
    <property type="term" value="P:protein ubiquitination"/>
    <property type="evidence" value="ECO:0007669"/>
    <property type="project" value="UniProtKB-UniPathway"/>
</dbReference>
<dbReference type="GO" id="GO:0003676">
    <property type="term" value="F:nucleic acid binding"/>
    <property type="evidence" value="ECO:0007669"/>
    <property type="project" value="InterPro"/>
</dbReference>
<reference evidence="12" key="1">
    <citation type="journal article" date="2017" name="Nature">
        <title>The sunflower genome provides insights into oil metabolism, flowering and Asterid evolution.</title>
        <authorList>
            <person name="Badouin H."/>
            <person name="Gouzy J."/>
            <person name="Grassa C.J."/>
            <person name="Murat F."/>
            <person name="Staton S.E."/>
            <person name="Cottret L."/>
            <person name="Lelandais-Briere C."/>
            <person name="Owens G.L."/>
            <person name="Carrere S."/>
            <person name="Mayjonade B."/>
            <person name="Legrand L."/>
            <person name="Gill N."/>
            <person name="Kane N.C."/>
            <person name="Bowers J.E."/>
            <person name="Hubner S."/>
            <person name="Bellec A."/>
            <person name="Berard A."/>
            <person name="Berges H."/>
            <person name="Blanchet N."/>
            <person name="Boniface M.C."/>
            <person name="Brunel D."/>
            <person name="Catrice O."/>
            <person name="Chaidir N."/>
            <person name="Claudel C."/>
            <person name="Donnadieu C."/>
            <person name="Faraut T."/>
            <person name="Fievet G."/>
            <person name="Helmstetter N."/>
            <person name="King M."/>
            <person name="Knapp S.J."/>
            <person name="Lai Z."/>
            <person name="Le Paslier M.C."/>
            <person name="Lippi Y."/>
            <person name="Lorenzon L."/>
            <person name="Mandel J.R."/>
            <person name="Marage G."/>
            <person name="Marchand G."/>
            <person name="Marquand E."/>
            <person name="Bret-Mestries E."/>
            <person name="Morien E."/>
            <person name="Nambeesan S."/>
            <person name="Nguyen T."/>
            <person name="Pegot-Espagnet P."/>
            <person name="Pouilly N."/>
            <person name="Raftis F."/>
            <person name="Sallet E."/>
            <person name="Schiex T."/>
            <person name="Thomas J."/>
            <person name="Vandecasteele C."/>
            <person name="Vares D."/>
            <person name="Vear F."/>
            <person name="Vautrin S."/>
            <person name="Crespi M."/>
            <person name="Mangin B."/>
            <person name="Burke J.M."/>
            <person name="Salse J."/>
            <person name="Munos S."/>
            <person name="Vincourt P."/>
            <person name="Rieseberg L.H."/>
            <person name="Langlade N.B."/>
        </authorList>
    </citation>
    <scope>NUCLEOTIDE SEQUENCE [LARGE SCALE GENOMIC DNA]</scope>
    <source>
        <strain evidence="12">cv. SF193</strain>
    </source>
</reference>
<organism evidence="11 12">
    <name type="scientific">Helianthus annuus</name>
    <name type="common">Common sunflower</name>
    <dbReference type="NCBI Taxonomy" id="4232"/>
    <lineage>
        <taxon>Eukaryota</taxon>
        <taxon>Viridiplantae</taxon>
        <taxon>Streptophyta</taxon>
        <taxon>Embryophyta</taxon>
        <taxon>Tracheophyta</taxon>
        <taxon>Spermatophyta</taxon>
        <taxon>Magnoliopsida</taxon>
        <taxon>eudicotyledons</taxon>
        <taxon>Gunneridae</taxon>
        <taxon>Pentapetalae</taxon>
        <taxon>asterids</taxon>
        <taxon>campanulids</taxon>
        <taxon>Asterales</taxon>
        <taxon>Asteraceae</taxon>
        <taxon>Asteroideae</taxon>
        <taxon>Heliantheae alliance</taxon>
        <taxon>Heliantheae</taxon>
        <taxon>Helianthus</taxon>
    </lineage>
</organism>
<evidence type="ECO:0000259" key="10">
    <source>
        <dbReference type="PROSITE" id="PS51873"/>
    </source>
</evidence>
<evidence type="ECO:0000256" key="8">
    <source>
        <dbReference type="ARBA" id="ARBA00022786"/>
    </source>
</evidence>
<dbReference type="InterPro" id="IPR013083">
    <property type="entry name" value="Znf_RING/FYVE/PHD"/>
</dbReference>
<dbReference type="InterPro" id="IPR002867">
    <property type="entry name" value="IBR_dom"/>
</dbReference>
<keyword evidence="12" id="KW-1185">Reference proteome</keyword>
<dbReference type="Pfam" id="PF13456">
    <property type="entry name" value="RVT_3"/>
    <property type="match status" value="1"/>
</dbReference>
<keyword evidence="4" id="KW-0808">Transferase</keyword>
<evidence type="ECO:0000256" key="1">
    <source>
        <dbReference type="ARBA" id="ARBA00001798"/>
    </source>
</evidence>
<dbReference type="AlphaFoldDB" id="A0A251SRB6"/>
<dbReference type="STRING" id="4232.A0A251SRB6"/>
<evidence type="ECO:0000256" key="3">
    <source>
        <dbReference type="ARBA" id="ARBA00012251"/>
    </source>
</evidence>
<keyword evidence="11" id="KW-0436">Ligase</keyword>
<evidence type="ECO:0000256" key="4">
    <source>
        <dbReference type="ARBA" id="ARBA00022679"/>
    </source>
</evidence>
<dbReference type="GO" id="GO:0008270">
    <property type="term" value="F:zinc ion binding"/>
    <property type="evidence" value="ECO:0007669"/>
    <property type="project" value="UniProtKB-KW"/>
</dbReference>
<comment type="catalytic activity">
    <reaction evidence="1">
        <text>[E2 ubiquitin-conjugating enzyme]-S-ubiquitinyl-L-cysteine + [acceptor protein]-L-lysine = [E2 ubiquitin-conjugating enzyme]-L-cysteine + [acceptor protein]-N(6)-ubiquitinyl-L-lysine.</text>
        <dbReference type="EC" id="2.3.2.31"/>
    </reaction>
</comment>
<dbReference type="Gene3D" id="1.20.120.1750">
    <property type="match status" value="1"/>
</dbReference>
<dbReference type="Pfam" id="PF01485">
    <property type="entry name" value="IBR"/>
    <property type="match status" value="2"/>
</dbReference>
<dbReference type="GO" id="GO:0016874">
    <property type="term" value="F:ligase activity"/>
    <property type="evidence" value="ECO:0007669"/>
    <property type="project" value="UniProtKB-KW"/>
</dbReference>
<gene>
    <name evidence="11" type="ORF">HannXRQ_Chr13g0401551</name>
</gene>
<keyword evidence="6" id="KW-0677">Repeat</keyword>
<dbReference type="InterPro" id="IPR044066">
    <property type="entry name" value="TRIAD_supradom"/>
</dbReference>
<proteinExistence type="predicted"/>
<keyword evidence="8" id="KW-0833">Ubl conjugation pathway</keyword>
<evidence type="ECO:0000256" key="5">
    <source>
        <dbReference type="ARBA" id="ARBA00022723"/>
    </source>
</evidence>
<dbReference type="GO" id="GO:0005737">
    <property type="term" value="C:cytoplasm"/>
    <property type="evidence" value="ECO:0000318"/>
    <property type="project" value="GO_Central"/>
</dbReference>
<dbReference type="GO" id="GO:0000151">
    <property type="term" value="C:ubiquitin ligase complex"/>
    <property type="evidence" value="ECO:0000318"/>
    <property type="project" value="GO_Central"/>
</dbReference>
<dbReference type="PANTHER" id="PTHR11685">
    <property type="entry name" value="RBR FAMILY RING FINGER AND IBR DOMAIN-CONTAINING"/>
    <property type="match status" value="1"/>
</dbReference>
<dbReference type="CDD" id="cd22584">
    <property type="entry name" value="Rcat_RBR_unk"/>
    <property type="match status" value="1"/>
</dbReference>
<dbReference type="SUPFAM" id="SSF57850">
    <property type="entry name" value="RING/U-box"/>
    <property type="match status" value="3"/>
</dbReference>
<dbReference type="SMART" id="SM00647">
    <property type="entry name" value="IBR"/>
    <property type="match status" value="2"/>
</dbReference>
<keyword evidence="5" id="KW-0479">Metal-binding</keyword>
<evidence type="ECO:0000256" key="7">
    <source>
        <dbReference type="ARBA" id="ARBA00022771"/>
    </source>
</evidence>
<evidence type="ECO:0000313" key="11">
    <source>
        <dbReference type="EMBL" id="OTG01388.1"/>
    </source>
</evidence>
<dbReference type="OrthoDB" id="9977870at2759"/>
<dbReference type="FunFam" id="3.30.40.10:FF:000230">
    <property type="entry name" value="RBR-type E3 ubiquitin transferase"/>
    <property type="match status" value="1"/>
</dbReference>
<keyword evidence="9" id="KW-0862">Zinc</keyword>
<dbReference type="InterPro" id="IPR002156">
    <property type="entry name" value="RNaseH_domain"/>
</dbReference>
<dbReference type="GO" id="GO:0006511">
    <property type="term" value="P:ubiquitin-dependent protein catabolic process"/>
    <property type="evidence" value="ECO:0000318"/>
    <property type="project" value="GO_Central"/>
</dbReference>
<dbReference type="InParanoid" id="A0A251SRB6"/>
<dbReference type="Gene3D" id="3.30.40.10">
    <property type="entry name" value="Zinc/RING finger domain, C3HC4 (zinc finger)"/>
    <property type="match status" value="1"/>
</dbReference>
<evidence type="ECO:0000313" key="12">
    <source>
        <dbReference type="Proteomes" id="UP000215914"/>
    </source>
</evidence>
<dbReference type="Proteomes" id="UP000215914">
    <property type="component" value="Chromosome 13"/>
</dbReference>
<dbReference type="GO" id="GO:0031624">
    <property type="term" value="F:ubiquitin conjugating enzyme binding"/>
    <property type="evidence" value="ECO:0000318"/>
    <property type="project" value="GO_Central"/>
</dbReference>
<dbReference type="PROSITE" id="PS51873">
    <property type="entry name" value="TRIAD"/>
    <property type="match status" value="1"/>
</dbReference>
<protein>
    <recommendedName>
        <fullName evidence="3">RBR-type E3 ubiquitin transferase</fullName>
        <ecNumber evidence="3">2.3.2.31</ecNumber>
    </recommendedName>
</protein>
<accession>A0A251SRB6</accession>
<evidence type="ECO:0000256" key="9">
    <source>
        <dbReference type="ARBA" id="ARBA00022833"/>
    </source>
</evidence>